<evidence type="ECO:0000256" key="4">
    <source>
        <dbReference type="ARBA" id="ARBA00023163"/>
    </source>
</evidence>
<dbReference type="InterPro" id="IPR014284">
    <property type="entry name" value="RNA_pol_sigma-70_dom"/>
</dbReference>
<keyword evidence="4" id="KW-0804">Transcription</keyword>
<comment type="similarity">
    <text evidence="1">Belongs to the sigma-70 factor family. ECF subfamily.</text>
</comment>
<evidence type="ECO:0000259" key="5">
    <source>
        <dbReference type="Pfam" id="PF04542"/>
    </source>
</evidence>
<evidence type="ECO:0000256" key="1">
    <source>
        <dbReference type="ARBA" id="ARBA00010641"/>
    </source>
</evidence>
<feature type="domain" description="RNA polymerase sigma-70 region 2" evidence="5">
    <location>
        <begin position="25"/>
        <end position="92"/>
    </location>
</feature>
<evidence type="ECO:0000256" key="2">
    <source>
        <dbReference type="ARBA" id="ARBA00023015"/>
    </source>
</evidence>
<dbReference type="InterPro" id="IPR013324">
    <property type="entry name" value="RNA_pol_sigma_r3/r4-like"/>
</dbReference>
<dbReference type="SUPFAM" id="SSF88659">
    <property type="entry name" value="Sigma3 and sigma4 domains of RNA polymerase sigma factors"/>
    <property type="match status" value="1"/>
</dbReference>
<comment type="caution">
    <text evidence="7">The sequence shown here is derived from an EMBL/GenBank/DDBJ whole genome shotgun (WGS) entry which is preliminary data.</text>
</comment>
<name>A0ABW4EF39_9RHOB</name>
<reference evidence="8" key="1">
    <citation type="journal article" date="2019" name="Int. J. Syst. Evol. Microbiol.">
        <title>The Global Catalogue of Microorganisms (GCM) 10K type strain sequencing project: providing services to taxonomists for standard genome sequencing and annotation.</title>
        <authorList>
            <consortium name="The Broad Institute Genomics Platform"/>
            <consortium name="The Broad Institute Genome Sequencing Center for Infectious Disease"/>
            <person name="Wu L."/>
            <person name="Ma J."/>
        </authorList>
    </citation>
    <scope>NUCLEOTIDE SEQUENCE [LARGE SCALE GENOMIC DNA]</scope>
    <source>
        <strain evidence="8">CGMCC 1.12477</strain>
    </source>
</reference>
<dbReference type="Pfam" id="PF08281">
    <property type="entry name" value="Sigma70_r4_2"/>
    <property type="match status" value="1"/>
</dbReference>
<organism evidence="7 8">
    <name type="scientific">Lacimonas salitolerans</name>
    <dbReference type="NCBI Taxonomy" id="1323750"/>
    <lineage>
        <taxon>Bacteria</taxon>
        <taxon>Pseudomonadati</taxon>
        <taxon>Pseudomonadota</taxon>
        <taxon>Alphaproteobacteria</taxon>
        <taxon>Rhodobacterales</taxon>
        <taxon>Paracoccaceae</taxon>
        <taxon>Lacimonas</taxon>
    </lineage>
</organism>
<dbReference type="InterPro" id="IPR007627">
    <property type="entry name" value="RNA_pol_sigma70_r2"/>
</dbReference>
<dbReference type="SUPFAM" id="SSF88946">
    <property type="entry name" value="Sigma2 domain of RNA polymerase sigma factors"/>
    <property type="match status" value="1"/>
</dbReference>
<dbReference type="RefSeq" id="WP_379915684.1">
    <property type="nucleotide sequence ID" value="NZ_JBHUDD010000057.1"/>
</dbReference>
<evidence type="ECO:0000256" key="3">
    <source>
        <dbReference type="ARBA" id="ARBA00023082"/>
    </source>
</evidence>
<dbReference type="Pfam" id="PF04542">
    <property type="entry name" value="Sigma70_r2"/>
    <property type="match status" value="1"/>
</dbReference>
<keyword evidence="2" id="KW-0805">Transcription regulation</keyword>
<dbReference type="InterPro" id="IPR039425">
    <property type="entry name" value="RNA_pol_sigma-70-like"/>
</dbReference>
<protein>
    <submittedName>
        <fullName evidence="7">Sigma-70 family RNA polymerase sigma factor</fullName>
    </submittedName>
</protein>
<dbReference type="NCBIfam" id="TIGR02937">
    <property type="entry name" value="sigma70-ECF"/>
    <property type="match status" value="1"/>
</dbReference>
<proteinExistence type="inferred from homology"/>
<keyword evidence="8" id="KW-1185">Reference proteome</keyword>
<gene>
    <name evidence="7" type="ORF">ACFTOW_11165</name>
</gene>
<dbReference type="PANTHER" id="PTHR43133">
    <property type="entry name" value="RNA POLYMERASE ECF-TYPE SIGMA FACTO"/>
    <property type="match status" value="1"/>
</dbReference>
<dbReference type="Gene3D" id="1.10.10.10">
    <property type="entry name" value="Winged helix-like DNA-binding domain superfamily/Winged helix DNA-binding domain"/>
    <property type="match status" value="1"/>
</dbReference>
<dbReference type="EMBL" id="JBHUDD010000057">
    <property type="protein sequence ID" value="MFD1509962.1"/>
    <property type="molecule type" value="Genomic_DNA"/>
</dbReference>
<dbReference type="InterPro" id="IPR013325">
    <property type="entry name" value="RNA_pol_sigma_r2"/>
</dbReference>
<evidence type="ECO:0000259" key="6">
    <source>
        <dbReference type="Pfam" id="PF08281"/>
    </source>
</evidence>
<dbReference type="Gene3D" id="1.10.1740.10">
    <property type="match status" value="1"/>
</dbReference>
<evidence type="ECO:0000313" key="8">
    <source>
        <dbReference type="Proteomes" id="UP001597186"/>
    </source>
</evidence>
<keyword evidence="3" id="KW-0731">Sigma factor</keyword>
<dbReference type="PANTHER" id="PTHR43133:SF62">
    <property type="entry name" value="RNA POLYMERASE SIGMA FACTOR SIGZ"/>
    <property type="match status" value="1"/>
</dbReference>
<sequence>MADRQQIEALIARIAIGDRAAFGMLYDATSAKLFGITLRVLNDRDLAEDALQEVYEKIWRHAGRYQVNGLSPMTWLITIARNHAIDRLRRTRASGNAPMDEGHVVPDPAPGPEAQVMARSQSAQLAACLEELDPDHAVAVRRVYLDGETYATLAEHFAVPLNTMRTRLRRSLLKLKECLGR</sequence>
<dbReference type="InterPro" id="IPR013249">
    <property type="entry name" value="RNA_pol_sigma70_r4_t2"/>
</dbReference>
<evidence type="ECO:0000313" key="7">
    <source>
        <dbReference type="EMBL" id="MFD1509962.1"/>
    </source>
</evidence>
<dbReference type="InterPro" id="IPR036388">
    <property type="entry name" value="WH-like_DNA-bd_sf"/>
</dbReference>
<dbReference type="Proteomes" id="UP001597186">
    <property type="component" value="Unassembled WGS sequence"/>
</dbReference>
<accession>A0ABW4EF39</accession>
<feature type="domain" description="RNA polymerase sigma factor 70 region 4 type 2" evidence="6">
    <location>
        <begin position="124"/>
        <end position="175"/>
    </location>
</feature>